<dbReference type="InterPro" id="IPR024064">
    <property type="entry name" value="FdhE-like_sf"/>
</dbReference>
<sequence>MNISGHLTEEEYIEVCPVCGSSHWYYEAGGYTGKLYHCKNCGYIGPLIVEANQEMIDAIKQDYKRKKESKEGS</sequence>
<reference evidence="1" key="1">
    <citation type="journal article" date="2013" name="Syst. Appl. Microbiol.">
        <title>New insights into the archaeal diversity of a hypersaline microbial mat obtained by a metagenomic approach.</title>
        <authorList>
            <person name="Lopez-Lopez A."/>
            <person name="Richter M."/>
            <person name="Pena A."/>
            <person name="Tamames J."/>
            <person name="Rossello-Mora R."/>
        </authorList>
    </citation>
    <scope>NUCLEOTIDE SEQUENCE</scope>
</reference>
<proteinExistence type="predicted"/>
<protein>
    <submittedName>
        <fullName evidence="1">Zinc finger TFIIB-type domain protein</fullName>
    </submittedName>
</protein>
<dbReference type="SUPFAM" id="SSF144020">
    <property type="entry name" value="FdhE-like"/>
    <property type="match status" value="1"/>
</dbReference>
<organism evidence="1">
    <name type="scientific">uncultured organism</name>
    <dbReference type="NCBI Taxonomy" id="155900"/>
    <lineage>
        <taxon>unclassified sequences</taxon>
        <taxon>environmental samples</taxon>
    </lineage>
</organism>
<gene>
    <name evidence="1" type="ORF">FLSS-30_0007</name>
</gene>
<dbReference type="AlphaFoldDB" id="M1QB65"/>
<dbReference type="EMBL" id="JX684086">
    <property type="protein sequence ID" value="AGF93238.1"/>
    <property type="molecule type" value="Genomic_DNA"/>
</dbReference>
<accession>M1QB65</accession>
<evidence type="ECO:0000313" key="1">
    <source>
        <dbReference type="EMBL" id="AGF93238.1"/>
    </source>
</evidence>
<name>M1QB65_9ZZZZ</name>